<keyword evidence="2" id="KW-1185">Reference proteome</keyword>
<evidence type="ECO:0000313" key="1">
    <source>
        <dbReference type="EMBL" id="KAE9584416.1"/>
    </source>
</evidence>
<protein>
    <submittedName>
        <fullName evidence="1">Uncharacterized protein</fullName>
    </submittedName>
</protein>
<dbReference type="GO" id="GO:0055037">
    <property type="term" value="C:recycling endosome"/>
    <property type="evidence" value="ECO:0007669"/>
    <property type="project" value="TreeGrafter"/>
</dbReference>
<proteinExistence type="predicted"/>
<dbReference type="InterPro" id="IPR040362">
    <property type="entry name" value="RELCH"/>
</dbReference>
<dbReference type="GO" id="GO:0032367">
    <property type="term" value="P:intracellular cholesterol transport"/>
    <property type="evidence" value="ECO:0007669"/>
    <property type="project" value="InterPro"/>
</dbReference>
<comment type="caution">
    <text evidence="1">The sequence shown here is derived from an EMBL/GenBank/DDBJ whole genome shotgun (WGS) entry which is preliminary data.</text>
</comment>
<dbReference type="EMBL" id="WOCE01000028">
    <property type="protein sequence ID" value="KAE9584416.1"/>
    <property type="molecule type" value="Genomic_DNA"/>
</dbReference>
<name>A0A6A4MJA9_LUPAL</name>
<evidence type="ECO:0000313" key="2">
    <source>
        <dbReference type="Proteomes" id="UP000447434"/>
    </source>
</evidence>
<dbReference type="PANTHER" id="PTHR32059">
    <property type="entry name" value="RAB11-BINDING PROTEIN RELCH"/>
    <property type="match status" value="1"/>
</dbReference>
<sequence>MVSTFATGQVEWDAFEWMHVECFPNLIQLACFLPQNDDKLRNRISKYACLPYDFLKNCFFLLSVSQWFGDSYTTCVMLPLFLIAVGDDSDLTHFPSAVHSRIKGNGDFIQILCGIFA</sequence>
<dbReference type="OrthoDB" id="1695393at2759"/>
<dbReference type="AlphaFoldDB" id="A0A6A4MJA9"/>
<reference evidence="2" key="1">
    <citation type="journal article" date="2020" name="Nat. Commun.">
        <title>Genome sequence of the cluster root forming white lupin.</title>
        <authorList>
            <person name="Hufnagel B."/>
            <person name="Marques A."/>
            <person name="Soriano A."/>
            <person name="Marques L."/>
            <person name="Divol F."/>
            <person name="Doumas P."/>
            <person name="Sallet E."/>
            <person name="Mancinotti D."/>
            <person name="Carrere S."/>
            <person name="Marande W."/>
            <person name="Arribat S."/>
            <person name="Keller J."/>
            <person name="Huneau C."/>
            <person name="Blein T."/>
            <person name="Aime D."/>
            <person name="Laguerre M."/>
            <person name="Taylor J."/>
            <person name="Schubert V."/>
            <person name="Nelson M."/>
            <person name="Geu-Flores F."/>
            <person name="Crespi M."/>
            <person name="Gallardo-Guerrero K."/>
            <person name="Delaux P.-M."/>
            <person name="Salse J."/>
            <person name="Berges H."/>
            <person name="Guyot R."/>
            <person name="Gouzy J."/>
            <person name="Peret B."/>
        </authorList>
    </citation>
    <scope>NUCLEOTIDE SEQUENCE [LARGE SCALE GENOMIC DNA]</scope>
    <source>
        <strain evidence="2">cv. Amiga</strain>
    </source>
</reference>
<dbReference type="Proteomes" id="UP000447434">
    <property type="component" value="Unassembled WGS sequence"/>
</dbReference>
<organism evidence="1 2">
    <name type="scientific">Lupinus albus</name>
    <name type="common">White lupine</name>
    <name type="synonym">Lupinus termis</name>
    <dbReference type="NCBI Taxonomy" id="3870"/>
    <lineage>
        <taxon>Eukaryota</taxon>
        <taxon>Viridiplantae</taxon>
        <taxon>Streptophyta</taxon>
        <taxon>Embryophyta</taxon>
        <taxon>Tracheophyta</taxon>
        <taxon>Spermatophyta</taxon>
        <taxon>Magnoliopsida</taxon>
        <taxon>eudicotyledons</taxon>
        <taxon>Gunneridae</taxon>
        <taxon>Pentapetalae</taxon>
        <taxon>rosids</taxon>
        <taxon>fabids</taxon>
        <taxon>Fabales</taxon>
        <taxon>Fabaceae</taxon>
        <taxon>Papilionoideae</taxon>
        <taxon>50 kb inversion clade</taxon>
        <taxon>genistoids sensu lato</taxon>
        <taxon>core genistoids</taxon>
        <taxon>Genisteae</taxon>
        <taxon>Lupinus</taxon>
    </lineage>
</organism>
<dbReference type="PANTHER" id="PTHR32059:SF0">
    <property type="entry name" value="RAB11-BINDING PROTEIN RELCH"/>
    <property type="match status" value="1"/>
</dbReference>
<dbReference type="GO" id="GO:0005802">
    <property type="term" value="C:trans-Golgi network"/>
    <property type="evidence" value="ECO:0007669"/>
    <property type="project" value="InterPro"/>
</dbReference>
<accession>A0A6A4MJA9</accession>
<gene>
    <name evidence="1" type="ORF">Lalb_Chr00c03g0404231</name>
</gene>